<dbReference type="OrthoDB" id="551053at2759"/>
<name>A0A9J6GGA2_HAELO</name>
<dbReference type="Gene3D" id="1.20.5.1700">
    <property type="match status" value="1"/>
</dbReference>
<keyword evidence="3" id="KW-1185">Reference proteome</keyword>
<evidence type="ECO:0000256" key="1">
    <source>
        <dbReference type="SAM" id="Coils"/>
    </source>
</evidence>
<feature type="coiled-coil region" evidence="1">
    <location>
        <begin position="35"/>
        <end position="186"/>
    </location>
</feature>
<dbReference type="PANTHER" id="PTHR35970">
    <property type="entry name" value="SODIUM CHANNEL AND CLATHRIN LINKER 1"/>
    <property type="match status" value="1"/>
</dbReference>
<sequence>MKFNKLGKEHTDNLRDLESCKGQSHALQEQLSTALEHAQESVSLAEKALLEKQEAELKCELLERETGDLRASLDSLVEEAAHHTAREVEKFREKGNQHIRKLVKEIGQLQQALQEQQALVARLSEDNSGLRAELGRLQKLQAELRANRDPAFRALSHTLTQAERMCQKHRLTAESLQDELVQQAKQ</sequence>
<reference evidence="2 3" key="1">
    <citation type="journal article" date="2020" name="Cell">
        <title>Large-Scale Comparative Analyses of Tick Genomes Elucidate Their Genetic Diversity and Vector Capacities.</title>
        <authorList>
            <consortium name="Tick Genome and Microbiome Consortium (TIGMIC)"/>
            <person name="Jia N."/>
            <person name="Wang J."/>
            <person name="Shi W."/>
            <person name="Du L."/>
            <person name="Sun Y."/>
            <person name="Zhan W."/>
            <person name="Jiang J.F."/>
            <person name="Wang Q."/>
            <person name="Zhang B."/>
            <person name="Ji P."/>
            <person name="Bell-Sakyi L."/>
            <person name="Cui X.M."/>
            <person name="Yuan T.T."/>
            <person name="Jiang B.G."/>
            <person name="Yang W.F."/>
            <person name="Lam T.T."/>
            <person name="Chang Q.C."/>
            <person name="Ding S.J."/>
            <person name="Wang X.J."/>
            <person name="Zhu J.G."/>
            <person name="Ruan X.D."/>
            <person name="Zhao L."/>
            <person name="Wei J.T."/>
            <person name="Ye R.Z."/>
            <person name="Que T.C."/>
            <person name="Du C.H."/>
            <person name="Zhou Y.H."/>
            <person name="Cheng J.X."/>
            <person name="Dai P.F."/>
            <person name="Guo W.B."/>
            <person name="Han X.H."/>
            <person name="Huang E.J."/>
            <person name="Li L.F."/>
            <person name="Wei W."/>
            <person name="Gao Y.C."/>
            <person name="Liu J.Z."/>
            <person name="Shao H.Z."/>
            <person name="Wang X."/>
            <person name="Wang C.C."/>
            <person name="Yang T.C."/>
            <person name="Huo Q.B."/>
            <person name="Li W."/>
            <person name="Chen H.Y."/>
            <person name="Chen S.E."/>
            <person name="Zhou L.G."/>
            <person name="Ni X.B."/>
            <person name="Tian J.H."/>
            <person name="Sheng Y."/>
            <person name="Liu T."/>
            <person name="Pan Y.S."/>
            <person name="Xia L.Y."/>
            <person name="Li J."/>
            <person name="Zhao F."/>
            <person name="Cao W.C."/>
        </authorList>
    </citation>
    <scope>NUCLEOTIDE SEQUENCE [LARGE SCALE GENOMIC DNA]</scope>
    <source>
        <strain evidence="2">HaeL-2018</strain>
    </source>
</reference>
<dbReference type="VEuPathDB" id="VectorBase:HLOH_052675"/>
<dbReference type="InterPro" id="IPR038911">
    <property type="entry name" value="SCLT1"/>
</dbReference>
<dbReference type="GO" id="GO:0060271">
    <property type="term" value="P:cilium assembly"/>
    <property type="evidence" value="ECO:0007669"/>
    <property type="project" value="TreeGrafter"/>
</dbReference>
<organism evidence="2 3">
    <name type="scientific">Haemaphysalis longicornis</name>
    <name type="common">Bush tick</name>
    <dbReference type="NCBI Taxonomy" id="44386"/>
    <lineage>
        <taxon>Eukaryota</taxon>
        <taxon>Metazoa</taxon>
        <taxon>Ecdysozoa</taxon>
        <taxon>Arthropoda</taxon>
        <taxon>Chelicerata</taxon>
        <taxon>Arachnida</taxon>
        <taxon>Acari</taxon>
        <taxon>Parasitiformes</taxon>
        <taxon>Ixodida</taxon>
        <taxon>Ixodoidea</taxon>
        <taxon>Ixodidae</taxon>
        <taxon>Haemaphysalinae</taxon>
        <taxon>Haemaphysalis</taxon>
    </lineage>
</organism>
<protein>
    <submittedName>
        <fullName evidence="2">Uncharacterized protein</fullName>
    </submittedName>
</protein>
<gene>
    <name evidence="2" type="ORF">HPB48_014859</name>
</gene>
<proteinExistence type="predicted"/>
<accession>A0A9J6GGA2</accession>
<comment type="caution">
    <text evidence="2">The sequence shown here is derived from an EMBL/GenBank/DDBJ whole genome shotgun (WGS) entry which is preliminary data.</text>
</comment>
<dbReference type="EMBL" id="JABSTR010000006">
    <property type="protein sequence ID" value="KAH9373544.1"/>
    <property type="molecule type" value="Genomic_DNA"/>
</dbReference>
<evidence type="ECO:0000313" key="2">
    <source>
        <dbReference type="EMBL" id="KAH9373544.1"/>
    </source>
</evidence>
<dbReference type="AlphaFoldDB" id="A0A9J6GGA2"/>
<dbReference type="GO" id="GO:0005814">
    <property type="term" value="C:centriole"/>
    <property type="evidence" value="ECO:0007669"/>
    <property type="project" value="TreeGrafter"/>
</dbReference>
<dbReference type="Proteomes" id="UP000821853">
    <property type="component" value="Chromosome 4"/>
</dbReference>
<evidence type="ECO:0000313" key="3">
    <source>
        <dbReference type="Proteomes" id="UP000821853"/>
    </source>
</evidence>
<keyword evidence="1" id="KW-0175">Coiled coil</keyword>
<dbReference type="PANTHER" id="PTHR35970:SF1">
    <property type="entry name" value="SODIUM CHANNEL AND CLATHRIN LINKER 1"/>
    <property type="match status" value="1"/>
</dbReference>
<dbReference type="GO" id="GO:0045162">
    <property type="term" value="P:clustering of voltage-gated sodium channels"/>
    <property type="evidence" value="ECO:0007669"/>
    <property type="project" value="InterPro"/>
</dbReference>